<reference evidence="7 8" key="1">
    <citation type="submission" date="2020-05" db="EMBL/GenBank/DDBJ databases">
        <authorList>
            <person name="Niu N."/>
        </authorList>
    </citation>
    <scope>NUCLEOTIDE SEQUENCE [LARGE SCALE GENOMIC DNA]</scope>
    <source>
        <strain evidence="7 8">3340-03</strain>
    </source>
</reference>
<evidence type="ECO:0000256" key="4">
    <source>
        <dbReference type="ARBA" id="ARBA00049417"/>
    </source>
</evidence>
<comment type="catalytic activity">
    <reaction evidence="4 5">
        <text>P(1),P(4)-bis(5'-adenosyl) tetraphosphate + H2O = 2 ADP + 2 H(+)</text>
        <dbReference type="Rhea" id="RHEA:24252"/>
        <dbReference type="ChEBI" id="CHEBI:15377"/>
        <dbReference type="ChEBI" id="CHEBI:15378"/>
        <dbReference type="ChEBI" id="CHEBI:58141"/>
        <dbReference type="ChEBI" id="CHEBI:456216"/>
        <dbReference type="EC" id="3.6.1.41"/>
    </reaction>
</comment>
<evidence type="ECO:0000259" key="6">
    <source>
        <dbReference type="Pfam" id="PF00149"/>
    </source>
</evidence>
<comment type="similarity">
    <text evidence="2 5">Belongs to the Ap4A hydrolase family.</text>
</comment>
<dbReference type="PANTHER" id="PTHR40942:SF4">
    <property type="entry name" value="CYTOCHROME C5"/>
    <property type="match status" value="1"/>
</dbReference>
<feature type="domain" description="Calcineurin-like phosphoesterase" evidence="6">
    <location>
        <begin position="8"/>
        <end position="155"/>
    </location>
</feature>
<sequence>MPNKKTPTIWAIGDVQGCCDALQELLNHPEIKEDEHAQFWFAGDLINRGPHSLKTLRTIMQLGERAVCVLGNHDLHLLAVYAGIRRENKSDTIDEILQAPDVEEIIHWLRHRPLAHFDQNHLMVHAGVMAKWDEKKTLKLAAEVSDALQSKHWQKYLQKMYGNEPNRWRDSLTGSKRRRVIINALTRMRMCFEDGSMEFGSKDSPFDNKSNDIMPWFELPNRKTEKTTIIFGHWSTLGLMIRKNLIALDTGCVWGGKLSAIRLSDRKLVQVECTGKRR</sequence>
<dbReference type="GO" id="GO:0008803">
    <property type="term" value="F:bis(5'-nucleosyl)-tetraphosphatase (symmetrical) activity"/>
    <property type="evidence" value="ECO:0007669"/>
    <property type="project" value="UniProtKB-UniRule"/>
</dbReference>
<name>A0A849P539_9BURK</name>
<comment type="function">
    <text evidence="1 5">Hydrolyzes diadenosine 5',5'''-P1,P4-tetraphosphate to yield ADP.</text>
</comment>
<evidence type="ECO:0000256" key="5">
    <source>
        <dbReference type="HAMAP-Rule" id="MF_00199"/>
    </source>
</evidence>
<dbReference type="HAMAP" id="MF_00199">
    <property type="entry name" value="ApaH"/>
    <property type="match status" value="1"/>
</dbReference>
<dbReference type="NCBIfam" id="NF001204">
    <property type="entry name" value="PRK00166.1"/>
    <property type="match status" value="1"/>
</dbReference>
<dbReference type="Pfam" id="PF00149">
    <property type="entry name" value="Metallophos"/>
    <property type="match status" value="1"/>
</dbReference>
<dbReference type="NCBIfam" id="TIGR00668">
    <property type="entry name" value="apaH"/>
    <property type="match status" value="1"/>
</dbReference>
<evidence type="ECO:0000313" key="8">
    <source>
        <dbReference type="Proteomes" id="UP000537862"/>
    </source>
</evidence>
<evidence type="ECO:0000256" key="2">
    <source>
        <dbReference type="ARBA" id="ARBA00005419"/>
    </source>
</evidence>
<evidence type="ECO:0000256" key="1">
    <source>
        <dbReference type="ARBA" id="ARBA00003413"/>
    </source>
</evidence>
<dbReference type="CDD" id="cd07422">
    <property type="entry name" value="MPP_ApaH"/>
    <property type="match status" value="1"/>
</dbReference>
<dbReference type="InterPro" id="IPR004843">
    <property type="entry name" value="Calcineurin-like_PHP"/>
</dbReference>
<dbReference type="EMBL" id="JABGBN010000001">
    <property type="protein sequence ID" value="NOL50845.1"/>
    <property type="molecule type" value="Genomic_DNA"/>
</dbReference>
<evidence type="ECO:0000256" key="3">
    <source>
        <dbReference type="ARBA" id="ARBA00022801"/>
    </source>
</evidence>
<keyword evidence="8" id="KW-1185">Reference proteome</keyword>
<dbReference type="PIRSF" id="PIRSF000903">
    <property type="entry name" value="B5n-ttraPtase_sm"/>
    <property type="match status" value="1"/>
</dbReference>
<accession>A0A849P539</accession>
<dbReference type="SUPFAM" id="SSF56300">
    <property type="entry name" value="Metallo-dependent phosphatases"/>
    <property type="match status" value="1"/>
</dbReference>
<organism evidence="7 8">
    <name type="scientific">Pelistega suis</name>
    <dbReference type="NCBI Taxonomy" id="1631957"/>
    <lineage>
        <taxon>Bacteria</taxon>
        <taxon>Pseudomonadati</taxon>
        <taxon>Pseudomonadota</taxon>
        <taxon>Betaproteobacteria</taxon>
        <taxon>Burkholderiales</taxon>
        <taxon>Alcaligenaceae</taxon>
        <taxon>Pelistega</taxon>
    </lineage>
</organism>
<dbReference type="InterPro" id="IPR029052">
    <property type="entry name" value="Metallo-depent_PP-like"/>
</dbReference>
<gene>
    <name evidence="5" type="primary">apaH</name>
    <name evidence="7" type="ORF">HKX39_01455</name>
</gene>
<dbReference type="EC" id="3.6.1.41" evidence="5"/>
<dbReference type="Gene3D" id="3.60.21.10">
    <property type="match status" value="1"/>
</dbReference>
<keyword evidence="3 5" id="KW-0378">Hydrolase</keyword>
<dbReference type="RefSeq" id="WP_171679529.1">
    <property type="nucleotide sequence ID" value="NZ_JABGBN010000001.1"/>
</dbReference>
<dbReference type="PANTHER" id="PTHR40942">
    <property type="match status" value="1"/>
</dbReference>
<comment type="caution">
    <text evidence="7">The sequence shown here is derived from an EMBL/GenBank/DDBJ whole genome shotgun (WGS) entry which is preliminary data.</text>
</comment>
<proteinExistence type="inferred from homology"/>
<dbReference type="AlphaFoldDB" id="A0A849P539"/>
<dbReference type="InterPro" id="IPR004617">
    <property type="entry name" value="ApaH"/>
</dbReference>
<dbReference type="Proteomes" id="UP000537862">
    <property type="component" value="Unassembled WGS sequence"/>
</dbReference>
<protein>
    <recommendedName>
        <fullName evidence="5">Bis(5'-nucleosyl)-tetraphosphatase, symmetrical</fullName>
        <ecNumber evidence="5">3.6.1.41</ecNumber>
    </recommendedName>
    <alternativeName>
        <fullName evidence="5">Ap4A hydrolase</fullName>
    </alternativeName>
    <alternativeName>
        <fullName evidence="5">Diadenosine 5',5'''-P1,P4-tetraphosphate pyrophosphohydrolase</fullName>
    </alternativeName>
    <alternativeName>
        <fullName evidence="5">Diadenosine tetraphosphatase</fullName>
    </alternativeName>
</protein>
<evidence type="ECO:0000313" key="7">
    <source>
        <dbReference type="EMBL" id="NOL50845.1"/>
    </source>
</evidence>